<dbReference type="PANTHER" id="PTHR11847">
    <property type="entry name" value="RIBOSOMAL PROTEIN L15"/>
    <property type="match status" value="1"/>
</dbReference>
<comment type="caution">
    <text evidence="7">The sequence shown here is derived from an EMBL/GenBank/DDBJ whole genome shotgun (WGS) entry which is preliminary data.</text>
</comment>
<dbReference type="InterPro" id="IPR024794">
    <property type="entry name" value="Rbsml_eL15_core_dom_sf"/>
</dbReference>
<dbReference type="InterPro" id="IPR000439">
    <property type="entry name" value="Ribosomal_eL15"/>
</dbReference>
<dbReference type="SUPFAM" id="SSF54189">
    <property type="entry name" value="Ribosomal proteins S24e, L23 and L15e"/>
    <property type="match status" value="1"/>
</dbReference>
<keyword evidence="3 5" id="KW-0687">Ribonucleoprotein</keyword>
<dbReference type="Pfam" id="PF00827">
    <property type="entry name" value="Ribosomal_L15e"/>
    <property type="match status" value="1"/>
</dbReference>
<evidence type="ECO:0000256" key="2">
    <source>
        <dbReference type="ARBA" id="ARBA00022980"/>
    </source>
</evidence>
<dbReference type="GO" id="GO:0003723">
    <property type="term" value="F:RNA binding"/>
    <property type="evidence" value="ECO:0007669"/>
    <property type="project" value="TreeGrafter"/>
</dbReference>
<dbReference type="InterPro" id="IPR020926">
    <property type="entry name" value="Ribosomal_eL15_arc"/>
</dbReference>
<keyword evidence="2 5" id="KW-0689">Ribosomal protein</keyword>
<dbReference type="InterPro" id="IPR012678">
    <property type="entry name" value="Ribosomal_uL23/eL15/eS24_sf"/>
</dbReference>
<accession>A0A2V2MPA5</accession>
<name>A0A2V2MPA5_9EURY</name>
<reference evidence="7 8" key="1">
    <citation type="submission" date="2018-05" db="EMBL/GenBank/DDBJ databases">
        <title>Draft genome of Methanospirillum lacunae Ki8-1.</title>
        <authorList>
            <person name="Dueholm M.S."/>
            <person name="Nielsen P.H."/>
            <person name="Bakmann L.F."/>
            <person name="Otzen D.E."/>
        </authorList>
    </citation>
    <scope>NUCLEOTIDE SEQUENCE [LARGE SCALE GENOMIC DNA]</scope>
    <source>
        <strain evidence="7 8">Ki8-1</strain>
    </source>
</reference>
<dbReference type="GO" id="GO:0002181">
    <property type="term" value="P:cytoplasmic translation"/>
    <property type="evidence" value="ECO:0007669"/>
    <property type="project" value="TreeGrafter"/>
</dbReference>
<dbReference type="GO" id="GO:0022625">
    <property type="term" value="C:cytosolic large ribosomal subunit"/>
    <property type="evidence" value="ECO:0007669"/>
    <property type="project" value="TreeGrafter"/>
</dbReference>
<protein>
    <recommendedName>
        <fullName evidence="4 5">Large ribosomal subunit protein eL15</fullName>
    </recommendedName>
</protein>
<evidence type="ECO:0000313" key="7">
    <source>
        <dbReference type="EMBL" id="PWR69942.1"/>
    </source>
</evidence>
<dbReference type="AlphaFoldDB" id="A0A2V2MPA5"/>
<evidence type="ECO:0000256" key="1">
    <source>
        <dbReference type="ARBA" id="ARBA00006857"/>
    </source>
</evidence>
<feature type="region of interest" description="Disordered" evidence="6">
    <location>
        <begin position="155"/>
        <end position="196"/>
    </location>
</feature>
<evidence type="ECO:0000256" key="4">
    <source>
        <dbReference type="ARBA" id="ARBA00035214"/>
    </source>
</evidence>
<dbReference type="SMART" id="SM01384">
    <property type="entry name" value="Ribosomal_L15e"/>
    <property type="match status" value="1"/>
</dbReference>
<comment type="similarity">
    <text evidence="1 5">Belongs to the eukaryotic ribosomal protein eL15 family.</text>
</comment>
<dbReference type="GeneID" id="97547464"/>
<dbReference type="FunFam" id="3.40.1120.10:FF:000002">
    <property type="entry name" value="50S ribosomal protein L15e"/>
    <property type="match status" value="1"/>
</dbReference>
<dbReference type="Proteomes" id="UP000245657">
    <property type="component" value="Unassembled WGS sequence"/>
</dbReference>
<organism evidence="7 8">
    <name type="scientific">Methanospirillum lacunae</name>
    <dbReference type="NCBI Taxonomy" id="668570"/>
    <lineage>
        <taxon>Archaea</taxon>
        <taxon>Methanobacteriati</taxon>
        <taxon>Methanobacteriota</taxon>
        <taxon>Stenosarchaea group</taxon>
        <taxon>Methanomicrobia</taxon>
        <taxon>Methanomicrobiales</taxon>
        <taxon>Methanospirillaceae</taxon>
        <taxon>Methanospirillum</taxon>
    </lineage>
</organism>
<evidence type="ECO:0000313" key="8">
    <source>
        <dbReference type="Proteomes" id="UP000245657"/>
    </source>
</evidence>
<dbReference type="HAMAP" id="MF_00256">
    <property type="entry name" value="Ribosomal_eL15"/>
    <property type="match status" value="1"/>
</dbReference>
<evidence type="ECO:0000256" key="6">
    <source>
        <dbReference type="SAM" id="MobiDB-lite"/>
    </source>
</evidence>
<dbReference type="Gene3D" id="3.40.1120.10">
    <property type="entry name" value="Ribosomal protein l15e"/>
    <property type="match status" value="1"/>
</dbReference>
<dbReference type="OrthoDB" id="8183at2157"/>
<dbReference type="NCBIfam" id="NF003269">
    <property type="entry name" value="PRK04243.1"/>
    <property type="match status" value="1"/>
</dbReference>
<keyword evidence="8" id="KW-1185">Reference proteome</keyword>
<gene>
    <name evidence="5" type="primary">rpl15e</name>
    <name evidence="7" type="ORF">DK846_16045</name>
</gene>
<evidence type="ECO:0000256" key="5">
    <source>
        <dbReference type="HAMAP-Rule" id="MF_00256"/>
    </source>
</evidence>
<dbReference type="EMBL" id="QGMY01000017">
    <property type="protein sequence ID" value="PWR69942.1"/>
    <property type="molecule type" value="Genomic_DNA"/>
</dbReference>
<dbReference type="GO" id="GO:0003735">
    <property type="term" value="F:structural constituent of ribosome"/>
    <property type="evidence" value="ECO:0007669"/>
    <property type="project" value="InterPro"/>
</dbReference>
<evidence type="ECO:0000256" key="3">
    <source>
        <dbReference type="ARBA" id="ARBA00023274"/>
    </source>
</evidence>
<dbReference type="RefSeq" id="WP_109970007.1">
    <property type="nucleotide sequence ID" value="NZ_CP176093.1"/>
</dbReference>
<proteinExistence type="inferred from homology"/>
<sequence length="196" mass="22465">MAKSMYAYVRDAWKVPAKSGVRALLWERMQVWRREGSVVRVTRPTRIDRARSLGYKAKQGIVVVRVKVRRGGRRASRYVRARRTARMGINKRTMGKSIQRIAEERASRKYPNMEALNSYWVGEDGKQKWYEVILVDPHHPSVINDSNLNWISQTGHRGRAERGKTSAGMKGRGMGKRGIGTEKCRPSVRSNANRAK</sequence>
<dbReference type="PANTHER" id="PTHR11847:SF4">
    <property type="entry name" value="LARGE RIBOSOMAL SUBUNIT PROTEIN EL15"/>
    <property type="match status" value="1"/>
</dbReference>